<dbReference type="GO" id="GO:0005178">
    <property type="term" value="F:integrin binding"/>
    <property type="evidence" value="ECO:0007669"/>
    <property type="project" value="InterPro"/>
</dbReference>
<reference evidence="2" key="3">
    <citation type="submission" date="2025-09" db="UniProtKB">
        <authorList>
            <consortium name="Ensembl"/>
        </authorList>
    </citation>
    <scope>IDENTIFICATION</scope>
</reference>
<dbReference type="PANTHER" id="PTHR13771">
    <property type="entry name" value="INTERCELLULAR ADHESION MOLECULE"/>
    <property type="match status" value="1"/>
</dbReference>
<feature type="region of interest" description="Disordered" evidence="1">
    <location>
        <begin position="243"/>
        <end position="263"/>
    </location>
</feature>
<evidence type="ECO:0000256" key="1">
    <source>
        <dbReference type="SAM" id="MobiDB-lite"/>
    </source>
</evidence>
<dbReference type="InParanoid" id="A0A672GA29"/>
<evidence type="ECO:0008006" key="4">
    <source>
        <dbReference type="Google" id="ProtNLM"/>
    </source>
</evidence>
<dbReference type="GO" id="GO:0007155">
    <property type="term" value="P:cell adhesion"/>
    <property type="evidence" value="ECO:0007669"/>
    <property type="project" value="InterPro"/>
</dbReference>
<sequence>SNNFPVNGLFSPYPGQSCADAPVFTPSSLVVQYGANASAACAVCRTECNGTLFGLEIPLGVKKVYGTTLQWEVDNMTEWETSAMCYYNHRSDGQCVTVLPVTVYREHTLLSMFSFVDADPAAACGQYTLHCVTHNVAPIGRLVVTFYRGQTVLGRLTSNSTEKKPVTETFSLKVNHSRDDSGALIRCEAELQLGPEGPRPPPVVTSYSIAAPTNCETKKKKRNLLLHETIKLRLITTVSLESISTQQPPKETTAGKASTTKPEPNSGASYALIHWCVLCFLPFLSVLN</sequence>
<proteinExistence type="predicted"/>
<accession>A0A672GA29</accession>
<evidence type="ECO:0000313" key="2">
    <source>
        <dbReference type="Ensembl" id="ENSSFAP00005015713.1"/>
    </source>
</evidence>
<protein>
    <recommendedName>
        <fullName evidence="4">Intercellular adhesion molecule N-terminal domain-containing protein</fullName>
    </recommendedName>
</protein>
<reference evidence="2" key="1">
    <citation type="submission" date="2019-06" db="EMBL/GenBank/DDBJ databases">
        <authorList>
            <consortium name="Wellcome Sanger Institute Data Sharing"/>
        </authorList>
    </citation>
    <scope>NUCLEOTIDE SEQUENCE [LARGE SCALE GENOMIC DNA]</scope>
</reference>
<name>A0A672GA29_SALFA</name>
<dbReference type="Proteomes" id="UP000472267">
    <property type="component" value="Chromosome 6"/>
</dbReference>
<dbReference type="InterPro" id="IPR013783">
    <property type="entry name" value="Ig-like_fold"/>
</dbReference>
<dbReference type="Ensembl" id="ENSSFAT00005016355.1">
    <property type="protein sequence ID" value="ENSSFAP00005015713.1"/>
    <property type="gene ID" value="ENSSFAG00005008386.1"/>
</dbReference>
<dbReference type="InterPro" id="IPR047012">
    <property type="entry name" value="ICAM_VCAM"/>
</dbReference>
<dbReference type="SUPFAM" id="SSF48726">
    <property type="entry name" value="Immunoglobulin"/>
    <property type="match status" value="1"/>
</dbReference>
<dbReference type="Gene3D" id="2.60.40.10">
    <property type="entry name" value="Immunoglobulins"/>
    <property type="match status" value="2"/>
</dbReference>
<dbReference type="InterPro" id="IPR036179">
    <property type="entry name" value="Ig-like_dom_sf"/>
</dbReference>
<dbReference type="PANTHER" id="PTHR13771:SF9">
    <property type="entry name" value="INTERCELLULAR ADHESION MOLECULE 5"/>
    <property type="match status" value="1"/>
</dbReference>
<dbReference type="OMA" id="NITANVY"/>
<dbReference type="AlphaFoldDB" id="A0A672GA29"/>
<evidence type="ECO:0000313" key="3">
    <source>
        <dbReference type="Proteomes" id="UP000472267"/>
    </source>
</evidence>
<reference evidence="2" key="2">
    <citation type="submission" date="2025-08" db="UniProtKB">
        <authorList>
            <consortium name="Ensembl"/>
        </authorList>
    </citation>
    <scope>IDENTIFICATION</scope>
</reference>
<keyword evidence="3" id="KW-1185">Reference proteome</keyword>
<organism evidence="2 3">
    <name type="scientific">Salarias fasciatus</name>
    <name type="common">Jewelled blenny</name>
    <name type="synonym">Blennius fasciatus</name>
    <dbReference type="NCBI Taxonomy" id="181472"/>
    <lineage>
        <taxon>Eukaryota</taxon>
        <taxon>Metazoa</taxon>
        <taxon>Chordata</taxon>
        <taxon>Craniata</taxon>
        <taxon>Vertebrata</taxon>
        <taxon>Euteleostomi</taxon>
        <taxon>Actinopterygii</taxon>
        <taxon>Neopterygii</taxon>
        <taxon>Teleostei</taxon>
        <taxon>Neoteleostei</taxon>
        <taxon>Acanthomorphata</taxon>
        <taxon>Ovalentaria</taxon>
        <taxon>Blenniimorphae</taxon>
        <taxon>Blenniiformes</taxon>
        <taxon>Blennioidei</taxon>
        <taxon>Blenniidae</taxon>
        <taxon>Salariinae</taxon>
        <taxon>Salarias</taxon>
    </lineage>
</organism>